<evidence type="ECO:0000256" key="3">
    <source>
        <dbReference type="ARBA" id="ARBA00023316"/>
    </source>
</evidence>
<keyword evidence="4" id="KW-1003">Cell membrane</keyword>
<evidence type="ECO:0000256" key="7">
    <source>
        <dbReference type="SAM" id="SignalP"/>
    </source>
</evidence>
<keyword evidence="4" id="KW-0472">Membrane</keyword>
<keyword evidence="4" id="KW-0564">Palmitate</keyword>
<dbReference type="SUPFAM" id="SSF110997">
    <property type="entry name" value="Sporulation related repeat"/>
    <property type="match status" value="1"/>
</dbReference>
<dbReference type="PROSITE" id="PS51257">
    <property type="entry name" value="PROKAR_LIPOPROTEIN"/>
    <property type="match status" value="1"/>
</dbReference>
<dbReference type="EMBL" id="JBHSDY010000003">
    <property type="protein sequence ID" value="MFC4297610.1"/>
    <property type="molecule type" value="Genomic_DNA"/>
</dbReference>
<feature type="chain" id="PRO_5046516893" description="Endolytic peptidoglycan transglycosylase RlpA" evidence="7">
    <location>
        <begin position="22"/>
        <end position="307"/>
    </location>
</feature>
<dbReference type="NCBIfam" id="TIGR00413">
    <property type="entry name" value="rlpA"/>
    <property type="match status" value="1"/>
</dbReference>
<comment type="similarity">
    <text evidence="4 5">Belongs to the RlpA family.</text>
</comment>
<dbReference type="EC" id="4.2.2.-" evidence="4"/>
<dbReference type="PANTHER" id="PTHR34183">
    <property type="entry name" value="ENDOLYTIC PEPTIDOGLYCAN TRANSGLYCOSYLASE RLPA"/>
    <property type="match status" value="1"/>
</dbReference>
<dbReference type="HAMAP" id="MF_02071">
    <property type="entry name" value="RlpA"/>
    <property type="match status" value="1"/>
</dbReference>
<evidence type="ECO:0000256" key="2">
    <source>
        <dbReference type="ARBA" id="ARBA00023239"/>
    </source>
</evidence>
<keyword evidence="4" id="KW-0449">Lipoprotein</keyword>
<evidence type="ECO:0000256" key="1">
    <source>
        <dbReference type="ARBA" id="ARBA00022729"/>
    </source>
</evidence>
<protein>
    <recommendedName>
        <fullName evidence="4">Endolytic peptidoglycan transglycosylase RlpA</fullName>
        <ecNumber evidence="4">4.2.2.-</ecNumber>
    </recommendedName>
</protein>
<dbReference type="PROSITE" id="PS51724">
    <property type="entry name" value="SPOR"/>
    <property type="match status" value="1"/>
</dbReference>
<feature type="signal peptide" evidence="7">
    <location>
        <begin position="1"/>
        <end position="21"/>
    </location>
</feature>
<dbReference type="SUPFAM" id="SSF50685">
    <property type="entry name" value="Barwin-like endoglucanases"/>
    <property type="match status" value="1"/>
</dbReference>
<dbReference type="InterPro" id="IPR007730">
    <property type="entry name" value="SPOR-like_dom"/>
</dbReference>
<keyword evidence="2 4" id="KW-0456">Lyase</keyword>
<dbReference type="Gene3D" id="3.30.70.1070">
    <property type="entry name" value="Sporulation related repeat"/>
    <property type="match status" value="1"/>
</dbReference>
<evidence type="ECO:0000256" key="5">
    <source>
        <dbReference type="RuleBase" id="RU003495"/>
    </source>
</evidence>
<dbReference type="CDD" id="cd22268">
    <property type="entry name" value="DPBB_RlpA-like"/>
    <property type="match status" value="1"/>
</dbReference>
<name>A0ABV8RXW8_9BURK</name>
<comment type="function">
    <text evidence="4">Lytic transglycosylase with a strong preference for naked glycan strands that lack stem peptides.</text>
</comment>
<reference evidence="10" key="1">
    <citation type="journal article" date="2019" name="Int. J. Syst. Evol. Microbiol.">
        <title>The Global Catalogue of Microorganisms (GCM) 10K type strain sequencing project: providing services to taxonomists for standard genome sequencing and annotation.</title>
        <authorList>
            <consortium name="The Broad Institute Genomics Platform"/>
            <consortium name="The Broad Institute Genome Sequencing Center for Infectious Disease"/>
            <person name="Wu L."/>
            <person name="Ma J."/>
        </authorList>
    </citation>
    <scope>NUCLEOTIDE SEQUENCE [LARGE SCALE GENOMIC DNA]</scope>
    <source>
        <strain evidence="10">CGMCC 1.19029</strain>
    </source>
</reference>
<evidence type="ECO:0000313" key="10">
    <source>
        <dbReference type="Proteomes" id="UP001595756"/>
    </source>
</evidence>
<feature type="region of interest" description="Disordered" evidence="6">
    <location>
        <begin position="194"/>
        <end position="219"/>
    </location>
</feature>
<dbReference type="Pfam" id="PF05036">
    <property type="entry name" value="SPOR"/>
    <property type="match status" value="1"/>
</dbReference>
<dbReference type="Proteomes" id="UP001595756">
    <property type="component" value="Unassembled WGS sequence"/>
</dbReference>
<gene>
    <name evidence="4" type="primary">rlpA</name>
    <name evidence="9" type="ORF">ACFO0J_06105</name>
</gene>
<dbReference type="Pfam" id="PF03330">
    <property type="entry name" value="DPBB_1"/>
    <property type="match status" value="1"/>
</dbReference>
<dbReference type="RefSeq" id="WP_376812165.1">
    <property type="nucleotide sequence ID" value="NZ_JBHSDY010000003.1"/>
</dbReference>
<dbReference type="InterPro" id="IPR034718">
    <property type="entry name" value="RlpA"/>
</dbReference>
<keyword evidence="3 4" id="KW-0961">Cell wall biogenesis/degradation</keyword>
<dbReference type="InterPro" id="IPR012997">
    <property type="entry name" value="RplA"/>
</dbReference>
<dbReference type="InterPro" id="IPR036908">
    <property type="entry name" value="RlpA-like_sf"/>
</dbReference>
<proteinExistence type="inferred from homology"/>
<keyword evidence="10" id="KW-1185">Reference proteome</keyword>
<dbReference type="PANTHER" id="PTHR34183:SF1">
    <property type="entry name" value="ENDOLYTIC PEPTIDOGLYCAN TRANSGLYCOSYLASE RLPA"/>
    <property type="match status" value="1"/>
</dbReference>
<feature type="domain" description="SPOR" evidence="8">
    <location>
        <begin position="225"/>
        <end position="304"/>
    </location>
</feature>
<evidence type="ECO:0000313" key="9">
    <source>
        <dbReference type="EMBL" id="MFC4297610.1"/>
    </source>
</evidence>
<organism evidence="9 10">
    <name type="scientific">Castellaniella hirudinis</name>
    <dbReference type="NCBI Taxonomy" id="1144617"/>
    <lineage>
        <taxon>Bacteria</taxon>
        <taxon>Pseudomonadati</taxon>
        <taxon>Pseudomonadota</taxon>
        <taxon>Betaproteobacteria</taxon>
        <taxon>Burkholderiales</taxon>
        <taxon>Alcaligenaceae</taxon>
        <taxon>Castellaniella</taxon>
    </lineage>
</organism>
<evidence type="ECO:0000256" key="4">
    <source>
        <dbReference type="HAMAP-Rule" id="MF_02071"/>
    </source>
</evidence>
<evidence type="ECO:0000256" key="6">
    <source>
        <dbReference type="SAM" id="MobiDB-lite"/>
    </source>
</evidence>
<dbReference type="Gene3D" id="2.40.40.10">
    <property type="entry name" value="RlpA-like domain"/>
    <property type="match status" value="1"/>
</dbReference>
<evidence type="ECO:0000259" key="8">
    <source>
        <dbReference type="PROSITE" id="PS51724"/>
    </source>
</evidence>
<comment type="caution">
    <text evidence="9">The sequence shown here is derived from an EMBL/GenBank/DDBJ whole genome shotgun (WGS) entry which is preliminary data.</text>
</comment>
<comment type="subcellular location">
    <subcellularLocation>
        <location evidence="4">Cell membrane</location>
        <topology evidence="4">Lipid-anchor</topology>
    </subcellularLocation>
</comment>
<dbReference type="InterPro" id="IPR009009">
    <property type="entry name" value="RlpA-like_DPBB"/>
</dbReference>
<dbReference type="InterPro" id="IPR036680">
    <property type="entry name" value="SPOR-like_sf"/>
</dbReference>
<accession>A0ABV8RXW8</accession>
<sequence length="307" mass="32059">MSGTVRRLALALLGAALVVLAGCASRSGGYYKDDGPGSNIPADIAAIPDAVPRIERHAPANFRPYEVFGVRYLPIGENQAYRQEGVASWYGRKFHGEKTANGETYDMYAMTAAHPTLPIPSYARVTRVGTNRSVVVRVNDRGPFHPGRIIDLSYVAAAKLGLIGPGSGRVIVQAITNADIRAGRAPGAPIMASAPPPADTARAQPVSLPAEPDTPSAPVPAVSEGPQAGGIYLQFGAFSSAQNAQALAQRVNIEAAGQAGQATVAHQPPLYKVRMGPYLSRDEAVHTAARLAESAGLNPVIALDQGL</sequence>
<keyword evidence="1 7" id="KW-0732">Signal</keyword>